<protein>
    <submittedName>
        <fullName evidence="2">Uncharacterized protein</fullName>
    </submittedName>
</protein>
<evidence type="ECO:0000256" key="1">
    <source>
        <dbReference type="SAM" id="SignalP"/>
    </source>
</evidence>
<gene>
    <name evidence="2" type="ORF">P171DRAFT_516149</name>
</gene>
<dbReference type="Proteomes" id="UP000799764">
    <property type="component" value="Unassembled WGS sequence"/>
</dbReference>
<feature type="chain" id="PRO_5040223350" evidence="1">
    <location>
        <begin position="18"/>
        <end position="360"/>
    </location>
</feature>
<keyword evidence="1" id="KW-0732">Signal</keyword>
<sequence>MKLVLWLVLAFLALCLAFQDHIQYDHAVHGDLHGTNVTRRWNDPPPGIAPEEVMQKARCKGQNLYGAFFEPDGHLAFGMAKQWQLPDALAWGYKINYYIDDVDRRNLGAKGLPESLYGIARALTALGKSDKDRQDGGRLTICDVHHFDQLLLSGPHSIGRDYQTYTLPMNHAPPRVRRVTGSMSTWGYSNRDGVIINMDIKSSATAAKERVPPVPDDQLPELRTLSDLQWVIWEADARKAVPQIPVNTLEWYFVASIINEETRQLIRFALFMANNNAEEPLQPWPGRWIPTTEIPGLVLLGSPLGKTLGYFLIQHKPQLGNMWVDGVRVFHGDTSHKAACLAFHIRQPAPRPPDSGISQI</sequence>
<name>A0A9P4PRY2_9PLEO</name>
<dbReference type="OrthoDB" id="191139at2759"/>
<evidence type="ECO:0000313" key="3">
    <source>
        <dbReference type="Proteomes" id="UP000799764"/>
    </source>
</evidence>
<dbReference type="EMBL" id="MU001493">
    <property type="protein sequence ID" value="KAF2450220.1"/>
    <property type="molecule type" value="Genomic_DNA"/>
</dbReference>
<feature type="signal peptide" evidence="1">
    <location>
        <begin position="1"/>
        <end position="17"/>
    </location>
</feature>
<evidence type="ECO:0000313" key="2">
    <source>
        <dbReference type="EMBL" id="KAF2450220.1"/>
    </source>
</evidence>
<proteinExistence type="predicted"/>
<accession>A0A9P4PRY2</accession>
<comment type="caution">
    <text evidence="2">The sequence shown here is derived from an EMBL/GenBank/DDBJ whole genome shotgun (WGS) entry which is preliminary data.</text>
</comment>
<keyword evidence="3" id="KW-1185">Reference proteome</keyword>
<reference evidence="2" key="1">
    <citation type="journal article" date="2020" name="Stud. Mycol.">
        <title>101 Dothideomycetes genomes: a test case for predicting lifestyles and emergence of pathogens.</title>
        <authorList>
            <person name="Haridas S."/>
            <person name="Albert R."/>
            <person name="Binder M."/>
            <person name="Bloem J."/>
            <person name="Labutti K."/>
            <person name="Salamov A."/>
            <person name="Andreopoulos B."/>
            <person name="Baker S."/>
            <person name="Barry K."/>
            <person name="Bills G."/>
            <person name="Bluhm B."/>
            <person name="Cannon C."/>
            <person name="Castanera R."/>
            <person name="Culley D."/>
            <person name="Daum C."/>
            <person name="Ezra D."/>
            <person name="Gonzalez J."/>
            <person name="Henrissat B."/>
            <person name="Kuo A."/>
            <person name="Liang C."/>
            <person name="Lipzen A."/>
            <person name="Lutzoni F."/>
            <person name="Magnuson J."/>
            <person name="Mondo S."/>
            <person name="Nolan M."/>
            <person name="Ohm R."/>
            <person name="Pangilinan J."/>
            <person name="Park H.-J."/>
            <person name="Ramirez L."/>
            <person name="Alfaro M."/>
            <person name="Sun H."/>
            <person name="Tritt A."/>
            <person name="Yoshinaga Y."/>
            <person name="Zwiers L.-H."/>
            <person name="Turgeon B."/>
            <person name="Goodwin S."/>
            <person name="Spatafora J."/>
            <person name="Crous P."/>
            <person name="Grigoriev I."/>
        </authorList>
    </citation>
    <scope>NUCLEOTIDE SEQUENCE</scope>
    <source>
        <strain evidence="2">CBS 690.94</strain>
    </source>
</reference>
<dbReference type="AlphaFoldDB" id="A0A9P4PRY2"/>
<organism evidence="2 3">
    <name type="scientific">Karstenula rhodostoma CBS 690.94</name>
    <dbReference type="NCBI Taxonomy" id="1392251"/>
    <lineage>
        <taxon>Eukaryota</taxon>
        <taxon>Fungi</taxon>
        <taxon>Dikarya</taxon>
        <taxon>Ascomycota</taxon>
        <taxon>Pezizomycotina</taxon>
        <taxon>Dothideomycetes</taxon>
        <taxon>Pleosporomycetidae</taxon>
        <taxon>Pleosporales</taxon>
        <taxon>Massarineae</taxon>
        <taxon>Didymosphaeriaceae</taxon>
        <taxon>Karstenula</taxon>
    </lineage>
</organism>